<dbReference type="Proteomes" id="UP000789702">
    <property type="component" value="Unassembled WGS sequence"/>
</dbReference>
<dbReference type="EMBL" id="CAJVPU010000160">
    <property type="protein sequence ID" value="CAG8442384.1"/>
    <property type="molecule type" value="Genomic_DNA"/>
</dbReference>
<protein>
    <submittedName>
        <fullName evidence="1">15467_t:CDS:1</fullName>
    </submittedName>
</protein>
<gene>
    <name evidence="1" type="ORF">DHETER_LOCUS348</name>
</gene>
<name>A0ACA9JZU1_9GLOM</name>
<sequence length="676" mass="78467">MDIAITEIGASQGPFGNYIKIIGDIQESNDKIIEINGEANYCKNVSHILMERVTNANNYVKELEFHKEENGGFLAKPGTLQKFIDLRDIIAQIVDFVKRSSQIEGLASFESNEEIQQQFTELIGKFDKYSEELKFVSQITIDDNFVLKHDLAEIDKVNMVDENGRILQKIPLIVQLTKEFNELLINNRTDIIHPLTTTKSLDNLKDETFEIIGYRMVPDKTRGQHIRKWSKVSDPNKVIAVKEVNMNVHPDTSMEQIKKQIEILKMLRSLPQVIKFYGTFISNSKLHIVTEWAHNDNLRNYYIKNPRLGWNKKSEFSIDICRGLIYLHSMHILHHDIRSANILITLDNKAKIANFGISRGFNEATRNHNETIDTIRYMAPEKLDSRNYKYDNYCEIFSFGMLLWEIAEEKMPYEKEDNIKKLADIIVKKKVREGFVTEVPPEWKKIFKETTRSDPRKRSKLSKIVEDLSKVYEIFHPRLNTDDRDTSEYESQLIIDQPLSESELSLEDAIKEHHKDNGDKAKSFKSFINFANSGNPEAKYWAGLYLYHNILRHNQPIDDTEKRFRACRAATFFKESADECNTPNLQSYVDKAQLHFAYCLWNGQGIDKNYIKAIEYFKKAALNGNPYAMYNYGKILYDGIYVPADKGQGEMYLKLAAEQKVQEAIAMCNTESITYR</sequence>
<organism evidence="1 2">
    <name type="scientific">Dentiscutata heterogama</name>
    <dbReference type="NCBI Taxonomy" id="1316150"/>
    <lineage>
        <taxon>Eukaryota</taxon>
        <taxon>Fungi</taxon>
        <taxon>Fungi incertae sedis</taxon>
        <taxon>Mucoromycota</taxon>
        <taxon>Glomeromycotina</taxon>
        <taxon>Glomeromycetes</taxon>
        <taxon>Diversisporales</taxon>
        <taxon>Gigasporaceae</taxon>
        <taxon>Dentiscutata</taxon>
    </lineage>
</organism>
<evidence type="ECO:0000313" key="2">
    <source>
        <dbReference type="Proteomes" id="UP000789702"/>
    </source>
</evidence>
<evidence type="ECO:0000313" key="1">
    <source>
        <dbReference type="EMBL" id="CAG8442384.1"/>
    </source>
</evidence>
<keyword evidence="2" id="KW-1185">Reference proteome</keyword>
<comment type="caution">
    <text evidence="1">The sequence shown here is derived from an EMBL/GenBank/DDBJ whole genome shotgun (WGS) entry which is preliminary data.</text>
</comment>
<proteinExistence type="predicted"/>
<reference evidence="1" key="1">
    <citation type="submission" date="2021-06" db="EMBL/GenBank/DDBJ databases">
        <authorList>
            <person name="Kallberg Y."/>
            <person name="Tangrot J."/>
            <person name="Rosling A."/>
        </authorList>
    </citation>
    <scope>NUCLEOTIDE SEQUENCE</scope>
    <source>
        <strain evidence="1">IL203A</strain>
    </source>
</reference>
<accession>A0ACA9JZU1</accession>